<evidence type="ECO:0000313" key="2">
    <source>
        <dbReference type="EMBL" id="RZS91237.1"/>
    </source>
</evidence>
<dbReference type="Proteomes" id="UP000293638">
    <property type="component" value="Unassembled WGS sequence"/>
</dbReference>
<evidence type="ECO:0000313" key="3">
    <source>
        <dbReference type="Proteomes" id="UP000293638"/>
    </source>
</evidence>
<dbReference type="EMBL" id="SGXD01000001">
    <property type="protein sequence ID" value="RZS91237.1"/>
    <property type="molecule type" value="Genomic_DNA"/>
</dbReference>
<name>A0A4Q7NVL9_9ACTN</name>
<dbReference type="InterPro" id="IPR047990">
    <property type="entry name" value="DLW39-like"/>
</dbReference>
<keyword evidence="3" id="KW-1185">Reference proteome</keyword>
<gene>
    <name evidence="2" type="ORF">EV189_0472</name>
</gene>
<dbReference type="AlphaFoldDB" id="A0A4Q7NVL9"/>
<keyword evidence="1" id="KW-0732">Signal</keyword>
<protein>
    <submittedName>
        <fullName evidence="2">Uncharacterized protein</fullName>
    </submittedName>
</protein>
<accession>A0A4Q7NVL9</accession>
<reference evidence="2 3" key="1">
    <citation type="submission" date="2019-02" db="EMBL/GenBank/DDBJ databases">
        <title>Genomic Encyclopedia of Type Strains, Phase IV (KMG-IV): sequencing the most valuable type-strain genomes for metagenomic binning, comparative biology and taxonomic classification.</title>
        <authorList>
            <person name="Goeker M."/>
        </authorList>
    </citation>
    <scope>NUCLEOTIDE SEQUENCE [LARGE SCALE GENOMIC DNA]</scope>
    <source>
        <strain evidence="2 3">DSM 45622</strain>
    </source>
</reference>
<evidence type="ECO:0000256" key="1">
    <source>
        <dbReference type="SAM" id="SignalP"/>
    </source>
</evidence>
<feature type="signal peptide" evidence="1">
    <location>
        <begin position="1"/>
        <end position="20"/>
    </location>
</feature>
<feature type="chain" id="PRO_5020599942" evidence="1">
    <location>
        <begin position="21"/>
        <end position="44"/>
    </location>
</feature>
<dbReference type="RefSeq" id="WP_231115992.1">
    <property type="nucleotide sequence ID" value="NZ_SGXD01000001.1"/>
</dbReference>
<sequence length="44" mass="4579">MRRLVLFGAAGAAGALTAAAATAWRRAHAGKADDELWRSVTDPV</sequence>
<comment type="caution">
    <text evidence="2">The sequence shown here is derived from an EMBL/GenBank/DDBJ whole genome shotgun (WGS) entry which is preliminary data.</text>
</comment>
<dbReference type="NCBIfam" id="NF038356">
    <property type="entry name" value="actino_DLW39"/>
    <property type="match status" value="1"/>
</dbReference>
<proteinExistence type="predicted"/>
<organism evidence="2 3">
    <name type="scientific">Motilibacter rhizosphaerae</name>
    <dbReference type="NCBI Taxonomy" id="598652"/>
    <lineage>
        <taxon>Bacteria</taxon>
        <taxon>Bacillati</taxon>
        <taxon>Actinomycetota</taxon>
        <taxon>Actinomycetes</taxon>
        <taxon>Motilibacterales</taxon>
        <taxon>Motilibacteraceae</taxon>
        <taxon>Motilibacter</taxon>
    </lineage>
</organism>